<dbReference type="AlphaFoldDB" id="A0A0S4KVZ9"/>
<dbReference type="KEGG" id="nio:NITINOP_2593"/>
<feature type="transmembrane region" description="Helical" evidence="1">
    <location>
        <begin position="31"/>
        <end position="49"/>
    </location>
</feature>
<name>A0A0S4KVZ9_9BACT</name>
<dbReference type="RefSeq" id="WP_062486127.1">
    <property type="nucleotide sequence ID" value="NZ_LN885086.1"/>
</dbReference>
<sequence length="67" mass="7201">MSAFGTGIAGLIGGVVLLMSLFSFSQKNWKAGFLWLLSGLVLIALLTFLDKPGSQWSQPGDTQVTRE</sequence>
<organism evidence="2 3">
    <name type="scientific">Candidatus Nitrospira inopinata</name>
    <dbReference type="NCBI Taxonomy" id="1715989"/>
    <lineage>
        <taxon>Bacteria</taxon>
        <taxon>Pseudomonadati</taxon>
        <taxon>Nitrospirota</taxon>
        <taxon>Nitrospiria</taxon>
        <taxon>Nitrospirales</taxon>
        <taxon>Nitrospiraceae</taxon>
        <taxon>Nitrospira</taxon>
    </lineage>
</organism>
<evidence type="ECO:0000256" key="1">
    <source>
        <dbReference type="SAM" id="Phobius"/>
    </source>
</evidence>
<protein>
    <submittedName>
        <fullName evidence="2">Uncharacterized protein</fullName>
    </submittedName>
</protein>
<accession>A0A0S4KVZ9</accession>
<dbReference type="EMBL" id="LN885086">
    <property type="protein sequence ID" value="CUQ67565.1"/>
    <property type="molecule type" value="Genomic_DNA"/>
</dbReference>
<evidence type="ECO:0000313" key="3">
    <source>
        <dbReference type="Proteomes" id="UP000066284"/>
    </source>
</evidence>
<keyword evidence="1" id="KW-1133">Transmembrane helix</keyword>
<dbReference type="OrthoDB" id="9939547at2"/>
<dbReference type="Proteomes" id="UP000066284">
    <property type="component" value="Chromosome 1"/>
</dbReference>
<keyword evidence="1" id="KW-0472">Membrane</keyword>
<reference evidence="3" key="1">
    <citation type="submission" date="2015-09" db="EMBL/GenBank/DDBJ databases">
        <authorList>
            <person name="Daims H."/>
        </authorList>
    </citation>
    <scope>NUCLEOTIDE SEQUENCE [LARGE SCALE GENOMIC DNA]</scope>
</reference>
<keyword evidence="1" id="KW-0812">Transmembrane</keyword>
<proteinExistence type="predicted"/>
<feature type="transmembrane region" description="Helical" evidence="1">
    <location>
        <begin position="6"/>
        <end position="24"/>
    </location>
</feature>
<evidence type="ECO:0000313" key="2">
    <source>
        <dbReference type="EMBL" id="CUQ67565.1"/>
    </source>
</evidence>
<dbReference type="STRING" id="1715989.NITINOP_2593"/>
<gene>
    <name evidence="2" type="ORF">NITINOP_2593</name>
</gene>
<keyword evidence="3" id="KW-1185">Reference proteome</keyword>